<dbReference type="Pfam" id="PF00387">
    <property type="entry name" value="PI-PLC-Y"/>
    <property type="match status" value="1"/>
</dbReference>
<keyword evidence="7" id="KW-0479">Metal-binding</keyword>
<dbReference type="AlphaFoldDB" id="A0AAF5PTD0"/>
<dbReference type="Gene3D" id="3.20.20.190">
    <property type="entry name" value="Phosphatidylinositol (PI) phosphodiesterase"/>
    <property type="match status" value="1"/>
</dbReference>
<keyword evidence="1 5" id="KW-0378">Hydrolase</keyword>
<dbReference type="GO" id="GO:0051209">
    <property type="term" value="P:release of sequestered calcium ion into cytosol"/>
    <property type="evidence" value="ECO:0007669"/>
    <property type="project" value="TreeGrafter"/>
</dbReference>
<dbReference type="SUPFAM" id="SSF51695">
    <property type="entry name" value="PLC-like phosphodiesterases"/>
    <property type="match status" value="1"/>
</dbReference>
<dbReference type="GO" id="GO:0004435">
    <property type="term" value="F:phosphatidylinositol-4,5-bisphosphate phospholipase C activity"/>
    <property type="evidence" value="ECO:0007669"/>
    <property type="project" value="UniProtKB-UniRule"/>
</dbReference>
<dbReference type="PIRSF" id="PIRSF000956">
    <property type="entry name" value="PLC-beta"/>
    <property type="match status" value="1"/>
</dbReference>
<dbReference type="PANTHER" id="PTHR10336">
    <property type="entry name" value="PHOSPHOINOSITIDE-SPECIFIC PHOSPHOLIPASE C FAMILY PROTEIN"/>
    <property type="match status" value="1"/>
</dbReference>
<dbReference type="GO" id="GO:0016042">
    <property type="term" value="P:lipid catabolic process"/>
    <property type="evidence" value="ECO:0007669"/>
    <property type="project" value="UniProtKB-KW"/>
</dbReference>
<feature type="binding site" evidence="7">
    <location>
        <position position="431"/>
    </location>
    <ligand>
        <name>Ca(2+)</name>
        <dbReference type="ChEBI" id="CHEBI:29108"/>
    </ligand>
</feature>
<dbReference type="PANTHER" id="PTHR10336:SF36">
    <property type="entry name" value="1-PHOSPHATIDYLINOSITOL 4,5-BISPHOSPHATE PHOSPHODIESTERASE BETA-4"/>
    <property type="match status" value="1"/>
</dbReference>
<reference evidence="12" key="2">
    <citation type="journal article" date="2016" name="Mol. Ecol.">
        <title>Population genomics of the filarial nematode parasite Wuchereria bancrofti from mosquitoes.</title>
        <authorList>
            <person name="Small S.T."/>
            <person name="Reimer L.J."/>
            <person name="Tisch D.J."/>
            <person name="King C.L."/>
            <person name="Christensen B.M."/>
            <person name="Siba P.M."/>
            <person name="Kazura J.W."/>
            <person name="Serre D."/>
            <person name="Zimmerman P.A."/>
        </authorList>
    </citation>
    <scope>NUCLEOTIDE SEQUENCE</scope>
    <source>
        <strain evidence="12">pt0022</strain>
    </source>
</reference>
<feature type="active site" evidence="6">
    <location>
        <position position="349"/>
    </location>
</feature>
<feature type="domain" description="PI-PLC Y-box" evidence="11">
    <location>
        <begin position="544"/>
        <end position="661"/>
    </location>
</feature>
<dbReference type="GO" id="GO:0046488">
    <property type="term" value="P:phosphatidylinositol metabolic process"/>
    <property type="evidence" value="ECO:0007669"/>
    <property type="project" value="TreeGrafter"/>
</dbReference>
<evidence type="ECO:0000259" key="10">
    <source>
        <dbReference type="PROSITE" id="PS50004"/>
    </source>
</evidence>
<dbReference type="InterPro" id="IPR016280">
    <property type="entry name" value="PLC-beta"/>
</dbReference>
<dbReference type="SMART" id="SM00148">
    <property type="entry name" value="PLCXc"/>
    <property type="match status" value="1"/>
</dbReference>
<evidence type="ECO:0000256" key="3">
    <source>
        <dbReference type="ARBA" id="ARBA00023098"/>
    </source>
</evidence>
<reference evidence="13" key="3">
    <citation type="submission" date="2024-02" db="UniProtKB">
        <authorList>
            <consortium name="WormBaseParasite"/>
        </authorList>
    </citation>
    <scope>IDENTIFICATION</scope>
    <source>
        <strain evidence="13">pt0022</strain>
    </source>
</reference>
<evidence type="ECO:0000256" key="1">
    <source>
        <dbReference type="ARBA" id="ARBA00022801"/>
    </source>
</evidence>
<accession>A0AAF5PTD0</accession>
<feature type="binding site" evidence="7">
    <location>
        <position position="379"/>
    </location>
    <ligand>
        <name>Ca(2+)</name>
        <dbReference type="ChEBI" id="CHEBI:29108"/>
    </ligand>
</feature>
<evidence type="ECO:0000256" key="4">
    <source>
        <dbReference type="ARBA" id="ARBA00023224"/>
    </source>
</evidence>
<dbReference type="Gene3D" id="2.60.40.150">
    <property type="entry name" value="C2 domain"/>
    <property type="match status" value="1"/>
</dbReference>
<dbReference type="InterPro" id="IPR011992">
    <property type="entry name" value="EF-hand-dom_pair"/>
</dbReference>
<dbReference type="InterPro" id="IPR001192">
    <property type="entry name" value="PI-PLC_fam"/>
</dbReference>
<keyword evidence="3 5" id="KW-0443">Lipid metabolism</keyword>
<dbReference type="Gene3D" id="2.30.29.240">
    <property type="match status" value="1"/>
</dbReference>
<dbReference type="SUPFAM" id="SSF49562">
    <property type="entry name" value="C2 domain (Calcium/lipid-binding domain, CaLB)"/>
    <property type="match status" value="1"/>
</dbReference>
<dbReference type="GO" id="GO:0005509">
    <property type="term" value="F:calcium ion binding"/>
    <property type="evidence" value="ECO:0007669"/>
    <property type="project" value="UniProtKB-UniRule"/>
</dbReference>
<evidence type="ECO:0000313" key="12">
    <source>
        <dbReference type="Proteomes" id="UP000093561"/>
    </source>
</evidence>
<dbReference type="SMART" id="SM00239">
    <property type="entry name" value="C2"/>
    <property type="match status" value="1"/>
</dbReference>
<dbReference type="InterPro" id="IPR001711">
    <property type="entry name" value="PLipase_C_Pinositol-sp_Y"/>
</dbReference>
<comment type="catalytic activity">
    <reaction evidence="5 8">
        <text>a 1,2-diacyl-sn-glycero-3-phospho-(1D-myo-inositol-4,5-bisphosphate) + H2O = 1D-myo-inositol 1,4,5-trisphosphate + a 1,2-diacyl-sn-glycerol + H(+)</text>
        <dbReference type="Rhea" id="RHEA:33179"/>
        <dbReference type="ChEBI" id="CHEBI:15377"/>
        <dbReference type="ChEBI" id="CHEBI:15378"/>
        <dbReference type="ChEBI" id="CHEBI:17815"/>
        <dbReference type="ChEBI" id="CHEBI:58456"/>
        <dbReference type="ChEBI" id="CHEBI:203600"/>
        <dbReference type="EC" id="3.1.4.11"/>
    </reaction>
</comment>
<comment type="function">
    <text evidence="5">The production of the second messenger molecules diacylglycerol (DAG) and inositol 1,4,5-trisphosphate (IP3) is mediated by activated phosphatidylinositol-specific phospholipase C enzymes.</text>
</comment>
<organism evidence="12 13">
    <name type="scientific">Wuchereria bancrofti</name>
    <dbReference type="NCBI Taxonomy" id="6293"/>
    <lineage>
        <taxon>Eukaryota</taxon>
        <taxon>Metazoa</taxon>
        <taxon>Ecdysozoa</taxon>
        <taxon>Nematoda</taxon>
        <taxon>Chromadorea</taxon>
        <taxon>Rhabditida</taxon>
        <taxon>Spirurina</taxon>
        <taxon>Spiruromorpha</taxon>
        <taxon>Filarioidea</taxon>
        <taxon>Onchocercidae</taxon>
        <taxon>Wuchereria</taxon>
    </lineage>
</organism>
<sequence length="1122" mass="129471">MSIHRLSSIKNPQELIDDYFTTGEQVYKFDSIIDQFEGRFVHLSLSRDGLLLFWKQYKANKVIGSEFCYIDDIIDVFSGCCAEHSRRQGIHQKLDGYITKTLGGTFVAEKCMLSTHFLTVMYGADAVSPNALIFLIDSEQNAVRWLNEIRRLSVKALKELSLQGCFYYWQRLFTKIRYSTNTDQVSINDILDAVLFTKNKEDRKDIEKSLKTLSAFHNKEAISVDEITNDFIFSCYCCICGRTDVDYIFHKKFAGKEKVDAEHFAKYLKEEHYDPRLNELLYPSPTSQIAQCLINEMNGSGEQVKQLTKESFLRFLLSEYNIGMHRDHLMLKEENMHKPLSHYFINSSHNTYLRGYQVNSKSSVEMYRYVLLSGCRSIELDCWDGSGGEPIITHGPSQLTRVTPVLFKDVIMAIAETAFVISEFPVILSLENHCSMKQQKKIALYCREIFGNFLLTEPLSNYPIKQGVSLPSPNALRKKILIKNKKISSGETEDFFSRSITSVSQSVVESDLSESETSEKDDILHQNGANTQENSQNSVVARELSDLVNYMRAMGKFTSFTDCESKQMSYGIFSMNESRAYELVKENPIEFVNHNKKQITRVYPKGKRVDSSNFWPIKFWNCGCQMTAINMQTPDIPFQMNVAFFEQNGHSGYVPKPSLMRKADAKFNPFEMHTMDLVVPAYLSVTVISAQMLSFACERRPSTYAEVNFYGHFNDLSRFSKRKYRTRIVMDNGINPVYMDFCEESFKFEKIIFPEMASIRLAVYEDSGRLIGHCFLHVRSIQPGFRHIPLRNAHSHPLGPVSLFVLFLVHDYIDDGSLNLVNTLQNPIEAMKKIMESEEAASAALINPIDTMKQREKMLVALEESEPKSLSTESTIWDLVEEGKEFSSMDHGQNLENNAALLLKMRSTSAESELAKEGSICEDGIKSFNFDKWNVSEKLKERFYLDDMEIRFLREGELASSRKVVKLEKSFKKKYEDILNLVDGSSKKKPISSAMRNVHEDAFIIYAKYEKERTELIISLAEQNRKKLIKRLNMAYKYESKQLTRLNHQKRYAEQWSATRTEGTEELRGKYVKLGVEEQRRLNKSKEKRLKEIDENFELLKHEIEVRMEQRLGKAVSVLHDL</sequence>
<dbReference type="CDD" id="cd08591">
    <property type="entry name" value="PI-PLCc_beta"/>
    <property type="match status" value="1"/>
</dbReference>
<feature type="binding site" evidence="7">
    <location>
        <position position="350"/>
    </location>
    <ligand>
        <name>Ca(2+)</name>
        <dbReference type="ChEBI" id="CHEBI:29108"/>
    </ligand>
</feature>
<dbReference type="EC" id="3.1.4.11" evidence="5"/>
<proteinExistence type="predicted"/>
<dbReference type="InterPro" id="IPR017946">
    <property type="entry name" value="PLC-like_Pdiesterase_TIM-brl"/>
</dbReference>
<keyword evidence="4 5" id="KW-0807">Transducer</keyword>
<dbReference type="Pfam" id="PF00388">
    <property type="entry name" value="PI-PLC-X"/>
    <property type="match status" value="1"/>
</dbReference>
<name>A0AAF5PTD0_WUCBA</name>
<evidence type="ECO:0000313" key="13">
    <source>
        <dbReference type="WBParaSite" id="mrna-Wban_05489"/>
    </source>
</evidence>
<dbReference type="CDD" id="cd00275">
    <property type="entry name" value="C2_PLC_like"/>
    <property type="match status" value="1"/>
</dbReference>
<dbReference type="InterPro" id="IPR000909">
    <property type="entry name" value="PLipase_C_PInositol-sp_X_dom"/>
</dbReference>
<feature type="active site" evidence="6">
    <location>
        <position position="394"/>
    </location>
</feature>
<reference evidence="12" key="1">
    <citation type="submission" date="2015-03" db="EMBL/GenBank/DDBJ databases">
        <title>Wuchereria bancrofti Genome Sequencing Papua New Guinea Strain.</title>
        <authorList>
            <person name="Small S.T."/>
            <person name="Serre D."/>
            <person name="Zimmerman P.A."/>
        </authorList>
    </citation>
    <scope>NUCLEOTIDE SEQUENCE [LARGE SCALE GENOMIC DNA]</scope>
    <source>
        <strain evidence="12">pt0022</strain>
    </source>
</reference>
<evidence type="ECO:0000256" key="7">
    <source>
        <dbReference type="PIRSR" id="PIRSR000956-2"/>
    </source>
</evidence>
<dbReference type="SMART" id="SM00149">
    <property type="entry name" value="PLCYc"/>
    <property type="match status" value="1"/>
</dbReference>
<dbReference type="WBParaSite" id="mrna-Wban_05489">
    <property type="protein sequence ID" value="mrna-Wban_05489"/>
    <property type="gene ID" value="Wban_05489"/>
</dbReference>
<keyword evidence="2 5" id="KW-0442">Lipid degradation</keyword>
<dbReference type="PROSITE" id="PS50007">
    <property type="entry name" value="PIPLC_X_DOMAIN"/>
    <property type="match status" value="1"/>
</dbReference>
<dbReference type="InterPro" id="IPR000008">
    <property type="entry name" value="C2_dom"/>
</dbReference>
<keyword evidence="7" id="KW-0106">Calcium</keyword>
<feature type="binding site" evidence="7">
    <location>
        <position position="381"/>
    </location>
    <ligand>
        <name>Ca(2+)</name>
        <dbReference type="ChEBI" id="CHEBI:29108"/>
    </ligand>
</feature>
<dbReference type="Gene3D" id="1.10.238.10">
    <property type="entry name" value="EF-hand"/>
    <property type="match status" value="1"/>
</dbReference>
<protein>
    <recommendedName>
        <fullName evidence="5">1-phosphatidylinositol 4,5-bisphosphate phosphodiesterase</fullName>
        <ecNumber evidence="5">3.1.4.11</ecNumber>
    </recommendedName>
</protein>
<dbReference type="PROSITE" id="PS50008">
    <property type="entry name" value="PIPLC_Y_DOMAIN"/>
    <property type="match status" value="1"/>
</dbReference>
<comment type="cofactor">
    <cofactor evidence="7">
        <name>Ca(2+)</name>
        <dbReference type="ChEBI" id="CHEBI:29108"/>
    </cofactor>
    <text evidence="7">Binds 1 Ca(2+) ion per subunit.</text>
</comment>
<evidence type="ECO:0000256" key="2">
    <source>
        <dbReference type="ARBA" id="ARBA00022963"/>
    </source>
</evidence>
<evidence type="ECO:0000256" key="5">
    <source>
        <dbReference type="PIRNR" id="PIRNR000956"/>
    </source>
</evidence>
<dbReference type="InterPro" id="IPR035892">
    <property type="entry name" value="C2_domain_sf"/>
</dbReference>
<evidence type="ECO:0000259" key="11">
    <source>
        <dbReference type="PROSITE" id="PS50008"/>
    </source>
</evidence>
<dbReference type="PROSITE" id="PS50004">
    <property type="entry name" value="C2"/>
    <property type="match status" value="1"/>
</dbReference>
<dbReference type="Proteomes" id="UP000093561">
    <property type="component" value="Unassembled WGS sequence"/>
</dbReference>
<evidence type="ECO:0000256" key="9">
    <source>
        <dbReference type="SAM" id="Coils"/>
    </source>
</evidence>
<dbReference type="SUPFAM" id="SSF47473">
    <property type="entry name" value="EF-hand"/>
    <property type="match status" value="1"/>
</dbReference>
<feature type="domain" description="C2" evidence="10">
    <location>
        <begin position="661"/>
        <end position="798"/>
    </location>
</feature>
<evidence type="ECO:0000256" key="8">
    <source>
        <dbReference type="RuleBase" id="RU361133"/>
    </source>
</evidence>
<keyword evidence="9" id="KW-0175">Coiled coil</keyword>
<dbReference type="PRINTS" id="PR00390">
    <property type="entry name" value="PHPHLIPASEC"/>
</dbReference>
<dbReference type="GO" id="GO:0048015">
    <property type="term" value="P:phosphatidylinositol-mediated signaling"/>
    <property type="evidence" value="ECO:0007669"/>
    <property type="project" value="TreeGrafter"/>
</dbReference>
<feature type="coiled-coil region" evidence="9">
    <location>
        <begin position="1076"/>
        <end position="1103"/>
    </location>
</feature>
<evidence type="ECO:0000256" key="6">
    <source>
        <dbReference type="PIRSR" id="PIRSR000956-1"/>
    </source>
</evidence>